<keyword evidence="3" id="KW-1185">Reference proteome</keyword>
<dbReference type="PANTHER" id="PTHR42776:SF4">
    <property type="entry name" value="ACYLAMINO-ACID-RELEASING ENZYME"/>
    <property type="match status" value="1"/>
</dbReference>
<proteinExistence type="predicted"/>
<evidence type="ECO:0000256" key="1">
    <source>
        <dbReference type="ARBA" id="ARBA00022801"/>
    </source>
</evidence>
<evidence type="ECO:0000313" key="3">
    <source>
        <dbReference type="Proteomes" id="UP001152795"/>
    </source>
</evidence>
<gene>
    <name evidence="2" type="ORF">PACLA_8A089279</name>
</gene>
<dbReference type="EMBL" id="CACRXK020036425">
    <property type="protein sequence ID" value="CAB4044828.1"/>
    <property type="molecule type" value="Genomic_DNA"/>
</dbReference>
<comment type="caution">
    <text evidence="2">The sequence shown here is derived from an EMBL/GenBank/DDBJ whole genome shotgun (WGS) entry which is preliminary data.</text>
</comment>
<name>A0A6S7KKY2_PARCT</name>
<protein>
    <submittedName>
        <fullName evidence="2">Acylamino-acid-releasing enzyme-like isoform X2</fullName>
    </submittedName>
</protein>
<dbReference type="SUPFAM" id="SSF53474">
    <property type="entry name" value="alpha/beta-Hydrolases"/>
    <property type="match status" value="1"/>
</dbReference>
<dbReference type="PANTHER" id="PTHR42776">
    <property type="entry name" value="SERINE PEPTIDASE S9 FAMILY MEMBER"/>
    <property type="match status" value="1"/>
</dbReference>
<dbReference type="Gene3D" id="3.40.50.1820">
    <property type="entry name" value="alpha/beta hydrolase"/>
    <property type="match status" value="1"/>
</dbReference>
<sequence length="76" mass="8673">MFSYTDCFTFRCYVEAGEKFSFDQLPSAELQRTFLAKSPIIHADKVQTPTLVLLGGVDLRVPPSQGKEFYRALHCR</sequence>
<organism evidence="2 3">
    <name type="scientific">Paramuricea clavata</name>
    <name type="common">Red gorgonian</name>
    <name type="synonym">Violescent sea-whip</name>
    <dbReference type="NCBI Taxonomy" id="317549"/>
    <lineage>
        <taxon>Eukaryota</taxon>
        <taxon>Metazoa</taxon>
        <taxon>Cnidaria</taxon>
        <taxon>Anthozoa</taxon>
        <taxon>Octocorallia</taxon>
        <taxon>Malacalcyonacea</taxon>
        <taxon>Plexauridae</taxon>
        <taxon>Paramuricea</taxon>
    </lineage>
</organism>
<feature type="non-terminal residue" evidence="2">
    <location>
        <position position="76"/>
    </location>
</feature>
<dbReference type="GO" id="GO:0004252">
    <property type="term" value="F:serine-type endopeptidase activity"/>
    <property type="evidence" value="ECO:0007669"/>
    <property type="project" value="TreeGrafter"/>
</dbReference>
<accession>A0A6S7KKY2</accession>
<dbReference type="Proteomes" id="UP001152795">
    <property type="component" value="Unassembled WGS sequence"/>
</dbReference>
<reference evidence="2" key="1">
    <citation type="submission" date="2020-04" db="EMBL/GenBank/DDBJ databases">
        <authorList>
            <person name="Alioto T."/>
            <person name="Alioto T."/>
            <person name="Gomez Garrido J."/>
        </authorList>
    </citation>
    <scope>NUCLEOTIDE SEQUENCE</scope>
    <source>
        <strain evidence="2">A484AB</strain>
    </source>
</reference>
<evidence type="ECO:0000313" key="2">
    <source>
        <dbReference type="EMBL" id="CAB4044828.1"/>
    </source>
</evidence>
<dbReference type="InterPro" id="IPR029058">
    <property type="entry name" value="AB_hydrolase_fold"/>
</dbReference>
<dbReference type="AlphaFoldDB" id="A0A6S7KKY2"/>
<dbReference type="OrthoDB" id="416344at2759"/>
<keyword evidence="1" id="KW-0378">Hydrolase</keyword>